<organism evidence="3 4">
    <name type="scientific">Salinicola endophyticus</name>
    <dbReference type="NCBI Taxonomy" id="1949083"/>
    <lineage>
        <taxon>Bacteria</taxon>
        <taxon>Pseudomonadati</taxon>
        <taxon>Pseudomonadota</taxon>
        <taxon>Gammaproteobacteria</taxon>
        <taxon>Oceanospirillales</taxon>
        <taxon>Halomonadaceae</taxon>
        <taxon>Salinicola</taxon>
    </lineage>
</organism>
<name>A0ABY8FJB2_9GAMM</name>
<dbReference type="NCBIfam" id="TIGR00278">
    <property type="entry name" value="membrane protein insertion efficiency factor YidD"/>
    <property type="match status" value="1"/>
</dbReference>
<keyword evidence="1" id="KW-0472">Membrane</keyword>
<dbReference type="Pfam" id="PF01809">
    <property type="entry name" value="YidD"/>
    <property type="match status" value="1"/>
</dbReference>
<comment type="subcellular location">
    <subcellularLocation>
        <location evidence="1">Cell membrane</location>
        <topology evidence="1">Peripheral membrane protein</topology>
        <orientation evidence="1">Cytoplasmic side</orientation>
    </subcellularLocation>
</comment>
<comment type="similarity">
    <text evidence="1">Belongs to the UPF0161 family.</text>
</comment>
<evidence type="ECO:0000313" key="4">
    <source>
        <dbReference type="Proteomes" id="UP001321526"/>
    </source>
</evidence>
<keyword evidence="1" id="KW-1003">Cell membrane</keyword>
<proteinExistence type="inferred from homology"/>
<evidence type="ECO:0000313" key="3">
    <source>
        <dbReference type="EMBL" id="WFF42901.1"/>
    </source>
</evidence>
<feature type="compositionally biased region" description="Basic and acidic residues" evidence="2">
    <location>
        <begin position="86"/>
        <end position="106"/>
    </location>
</feature>
<sequence length="129" mass="14371">MLRRLATTLMTGMIQGYRYLISPLLGPRCRFWPTCSSYALEAIKLHGPWRGGWLTLKRLSKCHPLHPGGVDPVPEPQHRCGCAARETSRDGAIHDTPVHDTHDGTRDGSCQRTADATATSEHDKDRDAR</sequence>
<accession>A0ABY8FJB2</accession>
<feature type="compositionally biased region" description="Basic and acidic residues" evidence="2">
    <location>
        <begin position="120"/>
        <end position="129"/>
    </location>
</feature>
<dbReference type="SMART" id="SM01234">
    <property type="entry name" value="Haemolytic"/>
    <property type="match status" value="1"/>
</dbReference>
<protein>
    <recommendedName>
        <fullName evidence="1">Putative membrane protein insertion efficiency factor</fullName>
    </recommendedName>
</protein>
<feature type="region of interest" description="Disordered" evidence="2">
    <location>
        <begin position="86"/>
        <end position="129"/>
    </location>
</feature>
<dbReference type="InterPro" id="IPR002696">
    <property type="entry name" value="Membr_insert_effic_factor_YidD"/>
</dbReference>
<dbReference type="PANTHER" id="PTHR33383:SF1">
    <property type="entry name" value="MEMBRANE PROTEIN INSERTION EFFICIENCY FACTOR-RELATED"/>
    <property type="match status" value="1"/>
</dbReference>
<dbReference type="HAMAP" id="MF_00386">
    <property type="entry name" value="UPF0161_YidD"/>
    <property type="match status" value="1"/>
</dbReference>
<keyword evidence="4" id="KW-1185">Reference proteome</keyword>
<dbReference type="EMBL" id="CP035631">
    <property type="protein sequence ID" value="WFF42901.1"/>
    <property type="molecule type" value="Genomic_DNA"/>
</dbReference>
<evidence type="ECO:0000256" key="2">
    <source>
        <dbReference type="SAM" id="MobiDB-lite"/>
    </source>
</evidence>
<comment type="function">
    <text evidence="1">Could be involved in insertion of integral membrane proteins into the membrane.</text>
</comment>
<reference evidence="3 4" key="1">
    <citation type="submission" date="2019-01" db="EMBL/GenBank/DDBJ databases">
        <title>Genome sequence of Salinicola endophyticus REST5.</title>
        <authorList>
            <person name="Nascimento F.X."/>
        </authorList>
    </citation>
    <scope>NUCLEOTIDE SEQUENCE [LARGE SCALE GENOMIC DNA]</scope>
    <source>
        <strain evidence="3 4">REST5</strain>
    </source>
</reference>
<evidence type="ECO:0000256" key="1">
    <source>
        <dbReference type="HAMAP-Rule" id="MF_00386"/>
    </source>
</evidence>
<dbReference type="PANTHER" id="PTHR33383">
    <property type="entry name" value="MEMBRANE PROTEIN INSERTION EFFICIENCY FACTOR-RELATED"/>
    <property type="match status" value="1"/>
</dbReference>
<gene>
    <name evidence="3" type="primary">yidD</name>
    <name evidence="3" type="ORF">EVC62_16135</name>
</gene>
<feature type="compositionally biased region" description="Polar residues" evidence="2">
    <location>
        <begin position="108"/>
        <end position="119"/>
    </location>
</feature>
<dbReference type="Proteomes" id="UP001321526">
    <property type="component" value="Chromosome"/>
</dbReference>